<proteinExistence type="predicted"/>
<dbReference type="EMBL" id="QHCT01000005">
    <property type="protein sequence ID" value="RHX87178.1"/>
    <property type="molecule type" value="Genomic_DNA"/>
</dbReference>
<gene>
    <name evidence="1" type="ORF">DLM75_16830</name>
</gene>
<reference evidence="2" key="1">
    <citation type="submission" date="2018-05" db="EMBL/GenBank/DDBJ databases">
        <title>Leptospira yasudae sp. nov. and Leptospira stimsonii sp. nov., two pathogenic species of the genus Leptospira isolated from environmental sources.</title>
        <authorList>
            <person name="Casanovas-Massana A."/>
            <person name="Hamond C."/>
            <person name="Santos L.A."/>
            <person name="Hacker K.P."/>
            <person name="Balassiano I."/>
            <person name="Medeiros M.A."/>
            <person name="Reis M.G."/>
            <person name="Ko A.I."/>
            <person name="Wunder E.A."/>
        </authorList>
    </citation>
    <scope>NUCLEOTIDE SEQUENCE [LARGE SCALE GENOMIC DNA]</scope>
    <source>
        <strain evidence="2">Yale</strain>
    </source>
</reference>
<comment type="caution">
    <text evidence="1">The sequence shown here is derived from an EMBL/GenBank/DDBJ whole genome shotgun (WGS) entry which is preliminary data.</text>
</comment>
<dbReference type="AlphaFoldDB" id="A0A396Z0H9"/>
<sequence length="63" mass="7698">MSKKINCYLRNEIFDNFRFWGRIAVEKRQSEIKMNNVLKNSPRRKNFLLDRSIKSKKKLLKKP</sequence>
<evidence type="ECO:0000313" key="1">
    <source>
        <dbReference type="EMBL" id="RHX87178.1"/>
    </source>
</evidence>
<dbReference type="Proteomes" id="UP000265798">
    <property type="component" value="Unassembled WGS sequence"/>
</dbReference>
<organism evidence="1 2">
    <name type="scientific">Leptospira stimsonii</name>
    <dbReference type="NCBI Taxonomy" id="2202203"/>
    <lineage>
        <taxon>Bacteria</taxon>
        <taxon>Pseudomonadati</taxon>
        <taxon>Spirochaetota</taxon>
        <taxon>Spirochaetia</taxon>
        <taxon>Leptospirales</taxon>
        <taxon>Leptospiraceae</taxon>
        <taxon>Leptospira</taxon>
    </lineage>
</organism>
<accession>A0A396Z0H9</accession>
<name>A0A396Z0H9_9LEPT</name>
<evidence type="ECO:0000313" key="2">
    <source>
        <dbReference type="Proteomes" id="UP000265798"/>
    </source>
</evidence>
<protein>
    <submittedName>
        <fullName evidence="1">Uncharacterized protein</fullName>
    </submittedName>
</protein>